<dbReference type="Proteomes" id="UP000562254">
    <property type="component" value="Unassembled WGS sequence"/>
</dbReference>
<dbReference type="InterPro" id="IPR036259">
    <property type="entry name" value="MFS_trans_sf"/>
</dbReference>
<dbReference type="AlphaFoldDB" id="A0A840Y388"/>
<evidence type="ECO:0000313" key="6">
    <source>
        <dbReference type="EMBL" id="MBB5688334.1"/>
    </source>
</evidence>
<comment type="caution">
    <text evidence="6">The sequence shown here is derived from an EMBL/GenBank/DDBJ whole genome shotgun (WGS) entry which is preliminary data.</text>
</comment>
<dbReference type="InterPro" id="IPR011701">
    <property type="entry name" value="MFS"/>
</dbReference>
<feature type="transmembrane region" description="Helical" evidence="4">
    <location>
        <begin position="253"/>
        <end position="274"/>
    </location>
</feature>
<keyword evidence="3 4" id="KW-0472">Membrane</keyword>
<keyword evidence="7" id="KW-1185">Reference proteome</keyword>
<feature type="transmembrane region" description="Helical" evidence="4">
    <location>
        <begin position="50"/>
        <end position="70"/>
    </location>
</feature>
<dbReference type="PANTHER" id="PTHR43129">
    <property type="entry name" value="FOSMIDOMYCIN RESISTANCE PROTEIN"/>
    <property type="match status" value="1"/>
</dbReference>
<keyword evidence="2 4" id="KW-1133">Transmembrane helix</keyword>
<evidence type="ECO:0000256" key="4">
    <source>
        <dbReference type="SAM" id="Phobius"/>
    </source>
</evidence>
<dbReference type="RefSeq" id="WP_184480845.1">
    <property type="nucleotide sequence ID" value="NZ_JAAEDJ010000118.1"/>
</dbReference>
<dbReference type="Pfam" id="PF07690">
    <property type="entry name" value="MFS_1"/>
    <property type="match status" value="1"/>
</dbReference>
<feature type="transmembrane region" description="Helical" evidence="4">
    <location>
        <begin position="136"/>
        <end position="155"/>
    </location>
</feature>
<dbReference type="EMBL" id="JACIJE010000001">
    <property type="protein sequence ID" value="MBB5688334.1"/>
    <property type="molecule type" value="Genomic_DNA"/>
</dbReference>
<gene>
    <name evidence="6" type="ORF">FHS88_000444</name>
</gene>
<name>A0A840Y388_9PROT</name>
<evidence type="ECO:0000259" key="5">
    <source>
        <dbReference type="PROSITE" id="PS50850"/>
    </source>
</evidence>
<feature type="transmembrane region" description="Helical" evidence="4">
    <location>
        <begin position="12"/>
        <end position="30"/>
    </location>
</feature>
<feature type="transmembrane region" description="Helical" evidence="4">
    <location>
        <begin position="161"/>
        <end position="184"/>
    </location>
</feature>
<feature type="transmembrane region" description="Helical" evidence="4">
    <location>
        <begin position="211"/>
        <end position="233"/>
    </location>
</feature>
<dbReference type="PANTHER" id="PTHR43129:SF1">
    <property type="entry name" value="FOSMIDOMYCIN RESISTANCE PROTEIN"/>
    <property type="match status" value="1"/>
</dbReference>
<organism evidence="6 7">
    <name type="scientific">Neoroseomonas alkaliterrae</name>
    <dbReference type="NCBI Taxonomy" id="1452450"/>
    <lineage>
        <taxon>Bacteria</taxon>
        <taxon>Pseudomonadati</taxon>
        <taxon>Pseudomonadota</taxon>
        <taxon>Alphaproteobacteria</taxon>
        <taxon>Acetobacterales</taxon>
        <taxon>Acetobacteraceae</taxon>
        <taxon>Neoroseomonas</taxon>
    </lineage>
</organism>
<feature type="domain" description="Major facilitator superfamily (MFS) profile" evidence="5">
    <location>
        <begin position="12"/>
        <end position="394"/>
    </location>
</feature>
<dbReference type="PROSITE" id="PS50850">
    <property type="entry name" value="MFS"/>
    <property type="match status" value="1"/>
</dbReference>
<feature type="transmembrane region" description="Helical" evidence="4">
    <location>
        <begin position="371"/>
        <end position="390"/>
    </location>
</feature>
<dbReference type="Gene3D" id="1.20.1250.20">
    <property type="entry name" value="MFS general substrate transporter like domains"/>
    <property type="match status" value="1"/>
</dbReference>
<keyword evidence="1 4" id="KW-0812">Transmembrane</keyword>
<feature type="transmembrane region" description="Helical" evidence="4">
    <location>
        <begin position="305"/>
        <end position="322"/>
    </location>
</feature>
<accession>A0A840Y388</accession>
<sequence length="409" mass="41317">MAAGWTPQERRTLAQICAAHFVSHVHYLVLPPLFPLLRESLGVSYVELGLALTVFNVVSFFTQAPMGFVVDRLGPRRMLAAALVLGGSAFILLGLTGGYTWLIVAAALAGLANSVYHPADYAILGTAIGEQRVGRAFSIHTFAGFLGGAIAPAFVLGTAALFGVSAALIAAGAIGPLAAIPLVAMRGGEAAPRQSPAAKPAAAPAGAPTRVLSPAVLAMTLFFVTLAMSNGGIQNFSVAAWVDGQGLSLTMANAALTAFLFASAGGVLAGGIVADRTKHHGLVAAFGFGSAAGLVLLVGSGAVGGLMLVPAMAAAGFLSGMIMPSRDMLVRAAAPPGQAGAVFGIVSTGFNLGGMAGPPLFGWLLDAGNPSAIFFAAAAFMLLTSVMALAQEWRLARQRRRIAAAAPAE</sequence>
<dbReference type="InterPro" id="IPR020846">
    <property type="entry name" value="MFS_dom"/>
</dbReference>
<reference evidence="6 7" key="1">
    <citation type="submission" date="2020-08" db="EMBL/GenBank/DDBJ databases">
        <title>Genomic Encyclopedia of Type Strains, Phase IV (KMG-IV): sequencing the most valuable type-strain genomes for metagenomic binning, comparative biology and taxonomic classification.</title>
        <authorList>
            <person name="Goeker M."/>
        </authorList>
    </citation>
    <scope>NUCLEOTIDE SEQUENCE [LARGE SCALE GENOMIC DNA]</scope>
    <source>
        <strain evidence="6 7">DSM 25895</strain>
    </source>
</reference>
<dbReference type="GO" id="GO:0005886">
    <property type="term" value="C:plasma membrane"/>
    <property type="evidence" value="ECO:0007669"/>
    <property type="project" value="TreeGrafter"/>
</dbReference>
<proteinExistence type="predicted"/>
<dbReference type="GO" id="GO:0022857">
    <property type="term" value="F:transmembrane transporter activity"/>
    <property type="evidence" value="ECO:0007669"/>
    <property type="project" value="InterPro"/>
</dbReference>
<feature type="transmembrane region" description="Helical" evidence="4">
    <location>
        <begin position="77"/>
        <end position="95"/>
    </location>
</feature>
<evidence type="ECO:0000256" key="1">
    <source>
        <dbReference type="ARBA" id="ARBA00022692"/>
    </source>
</evidence>
<feature type="transmembrane region" description="Helical" evidence="4">
    <location>
        <begin position="342"/>
        <end position="365"/>
    </location>
</feature>
<evidence type="ECO:0000256" key="2">
    <source>
        <dbReference type="ARBA" id="ARBA00022989"/>
    </source>
</evidence>
<evidence type="ECO:0000313" key="7">
    <source>
        <dbReference type="Proteomes" id="UP000562254"/>
    </source>
</evidence>
<evidence type="ECO:0000256" key="3">
    <source>
        <dbReference type="ARBA" id="ARBA00023136"/>
    </source>
</evidence>
<protein>
    <submittedName>
        <fullName evidence="6">MFS family permease</fullName>
    </submittedName>
</protein>
<dbReference type="SUPFAM" id="SSF103473">
    <property type="entry name" value="MFS general substrate transporter"/>
    <property type="match status" value="1"/>
</dbReference>